<dbReference type="InterPro" id="IPR011050">
    <property type="entry name" value="Pectin_lyase_fold/virulence"/>
</dbReference>
<keyword evidence="11" id="KW-0961">Cell wall biogenesis/degradation</keyword>
<dbReference type="GO" id="GO:0005576">
    <property type="term" value="C:extracellular region"/>
    <property type="evidence" value="ECO:0007669"/>
    <property type="project" value="UniProtKB-SubCell"/>
</dbReference>
<organism evidence="13 14">
    <name type="scientific">Arthrobotrys flagrans</name>
    <name type="common">Nematode-trapping fungus</name>
    <name type="synonym">Trichothecium flagrans</name>
    <dbReference type="NCBI Taxonomy" id="97331"/>
    <lineage>
        <taxon>Eukaryota</taxon>
        <taxon>Fungi</taxon>
        <taxon>Dikarya</taxon>
        <taxon>Ascomycota</taxon>
        <taxon>Pezizomycotina</taxon>
        <taxon>Orbiliomycetes</taxon>
        <taxon>Orbiliales</taxon>
        <taxon>Orbiliaceae</taxon>
        <taxon>Arthrobotrys</taxon>
    </lineage>
</organism>
<evidence type="ECO:0000256" key="8">
    <source>
        <dbReference type="ARBA" id="ARBA00023085"/>
    </source>
</evidence>
<dbReference type="SUPFAM" id="SSF51126">
    <property type="entry name" value="Pectin lyase-like"/>
    <property type="match status" value="1"/>
</dbReference>
<evidence type="ECO:0000256" key="1">
    <source>
        <dbReference type="ARBA" id="ARBA00004613"/>
    </source>
</evidence>
<evidence type="ECO:0000313" key="14">
    <source>
        <dbReference type="Proteomes" id="UP000283090"/>
    </source>
</evidence>
<dbReference type="STRING" id="97331.A0A436ZTH0"/>
<dbReference type="Pfam" id="PF01095">
    <property type="entry name" value="Pectinesterase"/>
    <property type="match status" value="1"/>
</dbReference>
<dbReference type="PROSITE" id="PS00800">
    <property type="entry name" value="PECTINESTERASE_1"/>
    <property type="match status" value="1"/>
</dbReference>
<evidence type="ECO:0000256" key="5">
    <source>
        <dbReference type="ARBA" id="ARBA00022525"/>
    </source>
</evidence>
<dbReference type="OrthoDB" id="2019149at2759"/>
<keyword evidence="6 11" id="KW-0732">Signal</keyword>
<dbReference type="Proteomes" id="UP000283090">
    <property type="component" value="Unassembled WGS sequence"/>
</dbReference>
<dbReference type="EMBL" id="SAEB01000009">
    <property type="protein sequence ID" value="RVD82208.1"/>
    <property type="molecule type" value="Genomic_DNA"/>
</dbReference>
<dbReference type="VEuPathDB" id="FungiDB:DFL_006641"/>
<dbReference type="InterPro" id="IPR018040">
    <property type="entry name" value="Pectinesterase_Tyr_AS"/>
</dbReference>
<evidence type="ECO:0000256" key="9">
    <source>
        <dbReference type="ARBA" id="ARBA00047928"/>
    </source>
</evidence>
<dbReference type="AlphaFoldDB" id="A0A436ZTH0"/>
<feature type="domain" description="Pectinesterase catalytic" evidence="12">
    <location>
        <begin position="34"/>
        <end position="304"/>
    </location>
</feature>
<accession>A0A436ZTH0</accession>
<evidence type="ECO:0000256" key="4">
    <source>
        <dbReference type="ARBA" id="ARBA00013229"/>
    </source>
</evidence>
<dbReference type="RefSeq" id="XP_067487752.1">
    <property type="nucleotide sequence ID" value="XM_067636102.1"/>
</dbReference>
<dbReference type="GO" id="GO:0030599">
    <property type="term" value="F:pectinesterase activity"/>
    <property type="evidence" value="ECO:0007669"/>
    <property type="project" value="UniProtKB-UniRule"/>
</dbReference>
<evidence type="ECO:0000256" key="3">
    <source>
        <dbReference type="ARBA" id="ARBA00008891"/>
    </source>
</evidence>
<evidence type="ECO:0000259" key="12">
    <source>
        <dbReference type="Pfam" id="PF01095"/>
    </source>
</evidence>
<comment type="function">
    <text evidence="11">Involved in maceration and soft-rotting of plant tissue.</text>
</comment>
<dbReference type="InterPro" id="IPR033131">
    <property type="entry name" value="Pectinesterase_Asp_AS"/>
</dbReference>
<dbReference type="Gene3D" id="2.160.20.10">
    <property type="entry name" value="Single-stranded right-handed beta-helix, Pectin lyase-like"/>
    <property type="match status" value="1"/>
</dbReference>
<comment type="subcellular location">
    <subcellularLocation>
        <location evidence="1 11">Secreted</location>
    </subcellularLocation>
</comment>
<proteinExistence type="inferred from homology"/>
<evidence type="ECO:0000256" key="2">
    <source>
        <dbReference type="ARBA" id="ARBA00005184"/>
    </source>
</evidence>
<feature type="chain" id="PRO_5018818131" description="Pectinesterase" evidence="11">
    <location>
        <begin position="21"/>
        <end position="318"/>
    </location>
</feature>
<evidence type="ECO:0000313" key="13">
    <source>
        <dbReference type="EMBL" id="RVD82208.1"/>
    </source>
</evidence>
<dbReference type="GO" id="GO:0045490">
    <property type="term" value="P:pectin catabolic process"/>
    <property type="evidence" value="ECO:0007669"/>
    <property type="project" value="UniProtKB-UniRule"/>
</dbReference>
<comment type="caution">
    <text evidence="13">The sequence shown here is derived from an EMBL/GenBank/DDBJ whole genome shotgun (WGS) entry which is preliminary data.</text>
</comment>
<gene>
    <name evidence="13" type="ORF">DFL_006641</name>
</gene>
<dbReference type="GO" id="GO:0042545">
    <property type="term" value="P:cell wall modification"/>
    <property type="evidence" value="ECO:0007669"/>
    <property type="project" value="UniProtKB-UniRule"/>
</dbReference>
<name>A0A436ZTH0_ARTFL</name>
<evidence type="ECO:0000256" key="7">
    <source>
        <dbReference type="ARBA" id="ARBA00022801"/>
    </source>
</evidence>
<comment type="similarity">
    <text evidence="3">Belongs to the pectinesterase family.</text>
</comment>
<protein>
    <recommendedName>
        <fullName evidence="4 11">Pectinesterase</fullName>
        <ecNumber evidence="4 11">3.1.1.11</ecNumber>
    </recommendedName>
</protein>
<keyword evidence="7 11" id="KW-0378">Hydrolase</keyword>
<dbReference type="PANTHER" id="PTHR31321:SF57">
    <property type="entry name" value="PECTINESTERASE 53-RELATED"/>
    <property type="match status" value="1"/>
</dbReference>
<dbReference type="PANTHER" id="PTHR31321">
    <property type="entry name" value="ACYL-COA THIOESTER HYDROLASE YBHC-RELATED"/>
    <property type="match status" value="1"/>
</dbReference>
<dbReference type="UniPathway" id="UPA00545">
    <property type="reaction ID" value="UER00823"/>
</dbReference>
<keyword evidence="14" id="KW-1185">Reference proteome</keyword>
<evidence type="ECO:0000256" key="11">
    <source>
        <dbReference type="RuleBase" id="RU000589"/>
    </source>
</evidence>
<dbReference type="EC" id="3.1.1.11" evidence="4 11"/>
<sequence length="318" mass="33709">MYALKSLSLFLASLVPAVLAVARTSAPAGCLTVGSGGYATINAALTALGSGNTTACIFIKPGTYNEQLYIQYKGPLTLYGYTTDTGYYQNNQVFVTNTLSSPAAGGLDASSTLKVTSNDFKAYNIDFTNGYGYGAQAVAVTATGLRQGFYACSFVSYQDTLYAKSGVQYYSNCRIEGAVDYVFGDASAWFGECTLVQAGGGAITASSRETSSDPAWYAFDHCKIVAKSGVTLTNNGYLGRPWRVLARVIFQYSTLPSFINPAGWTTLAAGATPLFYEYGNSGAGANTSSRLYLSSINAAVTKTTVLGSDWKSWTDNTY</sequence>
<dbReference type="InterPro" id="IPR000070">
    <property type="entry name" value="Pectinesterase_cat"/>
</dbReference>
<keyword evidence="5 11" id="KW-0964">Secreted</keyword>
<feature type="signal peptide" evidence="11">
    <location>
        <begin position="1"/>
        <end position="20"/>
    </location>
</feature>
<dbReference type="PROSITE" id="PS00503">
    <property type="entry name" value="PECTINESTERASE_2"/>
    <property type="match status" value="1"/>
</dbReference>
<comment type="catalytic activity">
    <reaction evidence="9 11">
        <text>[(1-&gt;4)-alpha-D-galacturonosyl methyl ester](n) + n H2O = [(1-&gt;4)-alpha-D-galacturonosyl](n) + n methanol + n H(+)</text>
        <dbReference type="Rhea" id="RHEA:22380"/>
        <dbReference type="Rhea" id="RHEA-COMP:14570"/>
        <dbReference type="Rhea" id="RHEA-COMP:14573"/>
        <dbReference type="ChEBI" id="CHEBI:15377"/>
        <dbReference type="ChEBI" id="CHEBI:15378"/>
        <dbReference type="ChEBI" id="CHEBI:17790"/>
        <dbReference type="ChEBI" id="CHEBI:140522"/>
        <dbReference type="ChEBI" id="CHEBI:140523"/>
        <dbReference type="EC" id="3.1.1.11"/>
    </reaction>
</comment>
<dbReference type="InterPro" id="IPR012334">
    <property type="entry name" value="Pectin_lyas_fold"/>
</dbReference>
<dbReference type="FunFam" id="2.160.20.10:FF:000014">
    <property type="entry name" value="Pectinesterase"/>
    <property type="match status" value="1"/>
</dbReference>
<reference evidence="13 14" key="1">
    <citation type="submission" date="2019-01" db="EMBL/GenBank/DDBJ databases">
        <title>Intercellular communication is required for trap formation in the nematode-trapping fungus Duddingtonia flagrans.</title>
        <authorList>
            <person name="Youssar L."/>
            <person name="Wernet V."/>
            <person name="Hensel N."/>
            <person name="Hildebrandt H.-G."/>
            <person name="Fischer R."/>
        </authorList>
    </citation>
    <scope>NUCLEOTIDE SEQUENCE [LARGE SCALE GENOMIC DNA]</scope>
    <source>
        <strain evidence="13 14">CBS H-5679</strain>
    </source>
</reference>
<evidence type="ECO:0000256" key="6">
    <source>
        <dbReference type="ARBA" id="ARBA00022729"/>
    </source>
</evidence>
<comment type="pathway">
    <text evidence="2 11">Glycan metabolism; pectin degradation; 2-dehydro-3-deoxy-D-gluconate from pectin: step 1/5.</text>
</comment>
<keyword evidence="8 11" id="KW-0063">Aspartyl esterase</keyword>
<feature type="active site" evidence="10">
    <location>
        <position position="180"/>
    </location>
</feature>
<dbReference type="GeneID" id="93588952"/>
<evidence type="ECO:0000256" key="10">
    <source>
        <dbReference type="PROSITE-ProRule" id="PRU10040"/>
    </source>
</evidence>